<evidence type="ECO:0000313" key="4">
    <source>
        <dbReference type="EMBL" id="HGY55111.1"/>
    </source>
</evidence>
<dbReference type="Gene3D" id="3.10.129.10">
    <property type="entry name" value="Hotdog Thioesterase"/>
    <property type="match status" value="1"/>
</dbReference>
<dbReference type="InterPro" id="IPR003736">
    <property type="entry name" value="PAAI_dom"/>
</dbReference>
<evidence type="ECO:0000256" key="1">
    <source>
        <dbReference type="ARBA" id="ARBA00008324"/>
    </source>
</evidence>
<dbReference type="NCBIfam" id="TIGR00369">
    <property type="entry name" value="unchar_dom_1"/>
    <property type="match status" value="1"/>
</dbReference>
<dbReference type="PANTHER" id="PTHR43240:SF5">
    <property type="entry name" value="1,4-DIHYDROXY-2-NAPHTHOYL-COA THIOESTERASE 1"/>
    <property type="match status" value="1"/>
</dbReference>
<evidence type="ECO:0000259" key="3">
    <source>
        <dbReference type="Pfam" id="PF03061"/>
    </source>
</evidence>
<sequence length="145" mass="16148">MSIWFQDFTLEDLQRISVNTMVDHLGIEFVERGPDFLKATMPVDHRTVQPAGLLHGGASVALAETLGSVGAYLCVDPDKYDCVGVEINANHLRPMRQGYVTGTARPLQLGRRIQVWEIRITDAKDQLVCVSRITIAVVEKRIKTS</sequence>
<dbReference type="InterPro" id="IPR006683">
    <property type="entry name" value="Thioestr_dom"/>
</dbReference>
<dbReference type="EMBL" id="DRQG01000049">
    <property type="protein sequence ID" value="HGY55111.1"/>
    <property type="molecule type" value="Genomic_DNA"/>
</dbReference>
<comment type="caution">
    <text evidence="4">The sequence shown here is derived from an EMBL/GenBank/DDBJ whole genome shotgun (WGS) entry which is preliminary data.</text>
</comment>
<dbReference type="CDD" id="cd03443">
    <property type="entry name" value="PaaI_thioesterase"/>
    <property type="match status" value="1"/>
</dbReference>
<feature type="domain" description="Thioesterase" evidence="3">
    <location>
        <begin position="52"/>
        <end position="129"/>
    </location>
</feature>
<proteinExistence type="inferred from homology"/>
<dbReference type="SUPFAM" id="SSF54637">
    <property type="entry name" value="Thioesterase/thiol ester dehydrase-isomerase"/>
    <property type="match status" value="1"/>
</dbReference>
<dbReference type="InterPro" id="IPR029069">
    <property type="entry name" value="HotDog_dom_sf"/>
</dbReference>
<protein>
    <submittedName>
        <fullName evidence="4">Hotdog fold thioesterase</fullName>
    </submittedName>
</protein>
<dbReference type="Pfam" id="PF03061">
    <property type="entry name" value="4HBT"/>
    <property type="match status" value="1"/>
</dbReference>
<organism evidence="4">
    <name type="scientific">Caldithrix abyssi</name>
    <dbReference type="NCBI Taxonomy" id="187145"/>
    <lineage>
        <taxon>Bacteria</taxon>
        <taxon>Pseudomonadati</taxon>
        <taxon>Calditrichota</taxon>
        <taxon>Calditrichia</taxon>
        <taxon>Calditrichales</taxon>
        <taxon>Calditrichaceae</taxon>
        <taxon>Caldithrix</taxon>
    </lineage>
</organism>
<evidence type="ECO:0000256" key="2">
    <source>
        <dbReference type="ARBA" id="ARBA00022801"/>
    </source>
</evidence>
<dbReference type="AlphaFoldDB" id="A0A7V4WV98"/>
<dbReference type="Proteomes" id="UP000885779">
    <property type="component" value="Unassembled WGS sequence"/>
</dbReference>
<comment type="similarity">
    <text evidence="1">Belongs to the thioesterase PaaI family.</text>
</comment>
<accession>A0A7V4WV98</accession>
<dbReference type="GO" id="GO:0005829">
    <property type="term" value="C:cytosol"/>
    <property type="evidence" value="ECO:0007669"/>
    <property type="project" value="TreeGrafter"/>
</dbReference>
<dbReference type="PANTHER" id="PTHR43240">
    <property type="entry name" value="1,4-DIHYDROXY-2-NAPHTHOYL-COA THIOESTERASE 1"/>
    <property type="match status" value="1"/>
</dbReference>
<gene>
    <name evidence="4" type="ORF">ENK44_05380</name>
</gene>
<dbReference type="GO" id="GO:0061522">
    <property type="term" value="F:1,4-dihydroxy-2-naphthoyl-CoA thioesterase activity"/>
    <property type="evidence" value="ECO:0007669"/>
    <property type="project" value="TreeGrafter"/>
</dbReference>
<keyword evidence="2" id="KW-0378">Hydrolase</keyword>
<reference evidence="4" key="1">
    <citation type="journal article" date="2020" name="mSystems">
        <title>Genome- and Community-Level Interaction Insights into Carbon Utilization and Element Cycling Functions of Hydrothermarchaeota in Hydrothermal Sediment.</title>
        <authorList>
            <person name="Zhou Z."/>
            <person name="Liu Y."/>
            <person name="Xu W."/>
            <person name="Pan J."/>
            <person name="Luo Z.H."/>
            <person name="Li M."/>
        </authorList>
    </citation>
    <scope>NUCLEOTIDE SEQUENCE [LARGE SCALE GENOMIC DNA]</scope>
    <source>
        <strain evidence="4">HyVt-577</strain>
    </source>
</reference>
<name>A0A7V4WV98_CALAY</name>